<accession>A0A381TY11</accession>
<reference evidence="1" key="1">
    <citation type="submission" date="2018-05" db="EMBL/GenBank/DDBJ databases">
        <authorList>
            <person name="Lanie J.A."/>
            <person name="Ng W.-L."/>
            <person name="Kazmierczak K.M."/>
            <person name="Andrzejewski T.M."/>
            <person name="Davidsen T.M."/>
            <person name="Wayne K.J."/>
            <person name="Tettelin H."/>
            <person name="Glass J.I."/>
            <person name="Rusch D."/>
            <person name="Podicherti R."/>
            <person name="Tsui H.-C.T."/>
            <person name="Winkler M.E."/>
        </authorList>
    </citation>
    <scope>NUCLEOTIDE SEQUENCE</scope>
</reference>
<dbReference type="EMBL" id="UINC01005217">
    <property type="protein sequence ID" value="SVA19877.1"/>
    <property type="molecule type" value="Genomic_DNA"/>
</dbReference>
<protein>
    <submittedName>
        <fullName evidence="1">Uncharacterized protein</fullName>
    </submittedName>
</protein>
<gene>
    <name evidence="1" type="ORF">METZ01_LOCUS72731</name>
</gene>
<organism evidence="1">
    <name type="scientific">marine metagenome</name>
    <dbReference type="NCBI Taxonomy" id="408172"/>
    <lineage>
        <taxon>unclassified sequences</taxon>
        <taxon>metagenomes</taxon>
        <taxon>ecological metagenomes</taxon>
    </lineage>
</organism>
<proteinExistence type="predicted"/>
<dbReference type="AlphaFoldDB" id="A0A381TY11"/>
<name>A0A381TY11_9ZZZZ</name>
<evidence type="ECO:0000313" key="1">
    <source>
        <dbReference type="EMBL" id="SVA19877.1"/>
    </source>
</evidence>
<sequence length="313" mass="36478">MKQIISLFYGPKYTRKQLADRFHDWRKSVNRDPLEKDKIIIDGSRSQVSLFTRQWKWIIIQALLWLIISFKFDFSPVINLMAFLTIFSQFSHNIMIISRDKRNIFNTFITQEILSAMSFSSLLWETLDGLEKQKEDSVSVSATGYAPDCEWTDITLQLITNKHDHSLPLIKIIIGHESSDMLHPSGLGLVHRSDHRKQSPAFMMLKLFGRHSSFIFEGHSSQRASIEKKIQILITIINTYFGARDIDPIVQNNVTGSWECFINIDDRTNTWDQTEKERGQDINTILSEWNPLEEEPERIDQAAESYKMKGYGW</sequence>